<name>A0A0C3C6X9_HEBCY</name>
<dbReference type="Proteomes" id="UP000053424">
    <property type="component" value="Unassembled WGS sequence"/>
</dbReference>
<protein>
    <recommendedName>
        <fullName evidence="4">Actin-like ATPase domain-containing protein</fullName>
    </recommendedName>
</protein>
<dbReference type="Gene3D" id="3.90.640.10">
    <property type="entry name" value="Actin, Chain A, domain 4"/>
    <property type="match status" value="1"/>
</dbReference>
<feature type="region of interest" description="Disordered" evidence="1">
    <location>
        <begin position="20"/>
        <end position="90"/>
    </location>
</feature>
<dbReference type="InterPro" id="IPR043129">
    <property type="entry name" value="ATPase_NBD"/>
</dbReference>
<organism evidence="2 3">
    <name type="scientific">Hebeloma cylindrosporum</name>
    <dbReference type="NCBI Taxonomy" id="76867"/>
    <lineage>
        <taxon>Eukaryota</taxon>
        <taxon>Fungi</taxon>
        <taxon>Dikarya</taxon>
        <taxon>Basidiomycota</taxon>
        <taxon>Agaricomycotina</taxon>
        <taxon>Agaricomycetes</taxon>
        <taxon>Agaricomycetidae</taxon>
        <taxon>Agaricales</taxon>
        <taxon>Agaricineae</taxon>
        <taxon>Hymenogastraceae</taxon>
        <taxon>Hebeloma</taxon>
    </lineage>
</organism>
<feature type="compositionally biased region" description="Pro residues" evidence="1">
    <location>
        <begin position="78"/>
        <end position="90"/>
    </location>
</feature>
<evidence type="ECO:0008006" key="4">
    <source>
        <dbReference type="Google" id="ProtNLM"/>
    </source>
</evidence>
<dbReference type="OrthoDB" id="2963168at2759"/>
<gene>
    <name evidence="2" type="ORF">M413DRAFT_198086</name>
</gene>
<dbReference type="STRING" id="686832.A0A0C3C6X9"/>
<reference evidence="2 3" key="1">
    <citation type="submission" date="2014-04" db="EMBL/GenBank/DDBJ databases">
        <authorList>
            <consortium name="DOE Joint Genome Institute"/>
            <person name="Kuo A."/>
            <person name="Gay G."/>
            <person name="Dore J."/>
            <person name="Kohler A."/>
            <person name="Nagy L.G."/>
            <person name="Floudas D."/>
            <person name="Copeland A."/>
            <person name="Barry K.W."/>
            <person name="Cichocki N."/>
            <person name="Veneault-Fourrey C."/>
            <person name="LaButti K."/>
            <person name="Lindquist E.A."/>
            <person name="Lipzen A."/>
            <person name="Lundell T."/>
            <person name="Morin E."/>
            <person name="Murat C."/>
            <person name="Sun H."/>
            <person name="Tunlid A."/>
            <person name="Henrissat B."/>
            <person name="Grigoriev I.V."/>
            <person name="Hibbett D.S."/>
            <person name="Martin F."/>
            <person name="Nordberg H.P."/>
            <person name="Cantor M.N."/>
            <person name="Hua S.X."/>
        </authorList>
    </citation>
    <scope>NUCLEOTIDE SEQUENCE [LARGE SCALE GENOMIC DNA]</scope>
    <source>
        <strain evidence="3">h7</strain>
    </source>
</reference>
<evidence type="ECO:0000313" key="2">
    <source>
        <dbReference type="EMBL" id="KIM39366.1"/>
    </source>
</evidence>
<keyword evidence="3" id="KW-1185">Reference proteome</keyword>
<dbReference type="PANTHER" id="PTHR14187">
    <property type="entry name" value="ALPHA KINASE/ELONGATION FACTOR 2 KINASE"/>
    <property type="match status" value="1"/>
</dbReference>
<sequence>MLHGVFFYHRPSPLMRCCGTNSSSEELPLQPFLPPAGGHQPEPVSPITPPRPFQVPELSPPPEAHILNNPRPRTSIGSPPPRYPSAPPPPPTNVEVWGTQIPPEPARGSGLRVSNPEKLIVAIDFGTTFSGVAYVSTIHTHGQVRLVLNWPESTESHRKIPTALLYNKTGFPVAWGLQAKHARLTSDDILCEWFKSYLDPVNLRSNGTPDPDLPKLPPGKDAVTVIADYLRFLYGWARTEIENDLRGLRFETEVWIMVPSKWDTKGIAMLREACFRAEIVNRYDVDAPGRDQLRVTTEAQAASLHCVAEVGPTSMKNGQHFLVCDAGGGTVDIAVHKVVGDRSADDIAEVSVQSGGKCGSLFLDLRFEQLVTTLMDEHPVHRDILSRKYFTHTFSTVEKTSFSENEDDEYFYFNCFNVEDGDAPEVGLINGSLTIPGNLLRREVFDPVINEVLELIDAQVTKCEEPLQYIFLVGGFAGNPYLLSRVQDRFTERVVGSVVRPHDADTAALRGAVMYGLQVDAGLPIISNVVAPRSYIMKVKLPAEPSDFQQRPAYISTNRAGVPVCKNRLQYLIKKGDVVEKGAKIRTRFSKLSKNAQDSMCAAVLYTSEHSDMLRYSDEDGLTEICKWTVDLASLPSFMQNANVAGASKSFYTEFEVGLELDSAEVRGVLLYNGVEWGRVVFDFLI</sequence>
<dbReference type="Gene3D" id="3.30.420.40">
    <property type="match status" value="2"/>
</dbReference>
<dbReference type="PANTHER" id="PTHR14187:SF5">
    <property type="entry name" value="HEAT SHOCK 70 KDA PROTEIN 12A"/>
    <property type="match status" value="1"/>
</dbReference>
<feature type="compositionally biased region" description="Pro residues" evidence="1">
    <location>
        <begin position="43"/>
        <end position="63"/>
    </location>
</feature>
<dbReference type="SUPFAM" id="SSF53067">
    <property type="entry name" value="Actin-like ATPase domain"/>
    <property type="match status" value="2"/>
</dbReference>
<dbReference type="HOGENOM" id="CLU_009958_6_3_1"/>
<evidence type="ECO:0000313" key="3">
    <source>
        <dbReference type="Proteomes" id="UP000053424"/>
    </source>
</evidence>
<evidence type="ECO:0000256" key="1">
    <source>
        <dbReference type="SAM" id="MobiDB-lite"/>
    </source>
</evidence>
<accession>A0A0C3C6X9</accession>
<dbReference type="EMBL" id="KN831786">
    <property type="protein sequence ID" value="KIM39366.1"/>
    <property type="molecule type" value="Genomic_DNA"/>
</dbReference>
<dbReference type="AlphaFoldDB" id="A0A0C3C6X9"/>
<proteinExistence type="predicted"/>
<reference evidence="3" key="2">
    <citation type="submission" date="2015-01" db="EMBL/GenBank/DDBJ databases">
        <title>Evolutionary Origins and Diversification of the Mycorrhizal Mutualists.</title>
        <authorList>
            <consortium name="DOE Joint Genome Institute"/>
            <consortium name="Mycorrhizal Genomics Consortium"/>
            <person name="Kohler A."/>
            <person name="Kuo A."/>
            <person name="Nagy L.G."/>
            <person name="Floudas D."/>
            <person name="Copeland A."/>
            <person name="Barry K.W."/>
            <person name="Cichocki N."/>
            <person name="Veneault-Fourrey C."/>
            <person name="LaButti K."/>
            <person name="Lindquist E.A."/>
            <person name="Lipzen A."/>
            <person name="Lundell T."/>
            <person name="Morin E."/>
            <person name="Murat C."/>
            <person name="Riley R."/>
            <person name="Ohm R."/>
            <person name="Sun H."/>
            <person name="Tunlid A."/>
            <person name="Henrissat B."/>
            <person name="Grigoriev I.V."/>
            <person name="Hibbett D.S."/>
            <person name="Martin F."/>
        </authorList>
    </citation>
    <scope>NUCLEOTIDE SEQUENCE [LARGE SCALE GENOMIC DNA]</scope>
    <source>
        <strain evidence="3">h7</strain>
    </source>
</reference>